<evidence type="ECO:0000256" key="1">
    <source>
        <dbReference type="SAM" id="MobiDB-lite"/>
    </source>
</evidence>
<dbReference type="PANTHER" id="PTHR33622">
    <property type="entry name" value="OS03G0724500 PROTEIN"/>
    <property type="match status" value="1"/>
</dbReference>
<evidence type="ECO:0000313" key="3">
    <source>
        <dbReference type="Proteomes" id="UP000287651"/>
    </source>
</evidence>
<dbReference type="PANTHER" id="PTHR33622:SF10">
    <property type="entry name" value="MARKER FOR OXIDATIVE STRESS RESPONSE PROTEIN"/>
    <property type="match status" value="1"/>
</dbReference>
<reference evidence="2 3" key="1">
    <citation type="journal article" date="2014" name="Agronomy (Basel)">
        <title>A Draft Genome Sequence for Ensete ventricosum, the Drought-Tolerant Tree Against Hunger.</title>
        <authorList>
            <person name="Harrison J."/>
            <person name="Moore K.A."/>
            <person name="Paszkiewicz K."/>
            <person name="Jones T."/>
            <person name="Grant M."/>
            <person name="Ambacheew D."/>
            <person name="Muzemil S."/>
            <person name="Studholme D.J."/>
        </authorList>
    </citation>
    <scope>NUCLEOTIDE SEQUENCE [LARGE SCALE GENOMIC DNA]</scope>
</reference>
<dbReference type="AlphaFoldDB" id="A0A427A5X7"/>
<dbReference type="Proteomes" id="UP000287651">
    <property type="component" value="Unassembled WGS sequence"/>
</dbReference>
<comment type="caution">
    <text evidence="2">The sequence shown here is derived from an EMBL/GenBank/DDBJ whole genome shotgun (WGS) entry which is preliminary data.</text>
</comment>
<name>A0A427A5X7_ENSVE</name>
<gene>
    <name evidence="2" type="ORF">B296_00012159</name>
</gene>
<accession>A0A427A5X7</accession>
<feature type="region of interest" description="Disordered" evidence="1">
    <location>
        <begin position="302"/>
        <end position="349"/>
    </location>
</feature>
<proteinExistence type="predicted"/>
<sequence>MESAKGRSAVEELPGRAAVSPCWKKKAPDAGFLANVKDHLDQFVSTPMDQHRICLKKTIRGVGDYVKLRRQSKVRRISSSLIILRIFLSESLRPNGLRKQGRLLRRRIPLPKTENEICSASTAATEHSYNYEAQPSDRRKRTTALVPPVPIRRSTAVTAVAAVSTAASVTATTTAAVPTAAAAAKASTAAAAKATSAASTVPTTSAAEPTFAPAVLGLVYRDVPAVKGLAVHPLDGVPHRLLVAEGDEPEAPRPPRLSVVDDLHRKTQRKRDLRLDDVAVAAESPLKGGVVGSPGKAAYEATELDVRHGKDRNGTARNGTLNRKERRKRGRQHQPTSGGARATPRGTPKSAYIEPTVADAGVTSPLFGSFCPSAFLIASVGLWRSPSGPHLHVFWVHEYVSPKLYFMWGPR</sequence>
<feature type="compositionally biased region" description="Basic and acidic residues" evidence="1">
    <location>
        <begin position="304"/>
        <end position="314"/>
    </location>
</feature>
<protein>
    <submittedName>
        <fullName evidence="2">Uncharacterized protein</fullName>
    </submittedName>
</protein>
<evidence type="ECO:0000313" key="2">
    <source>
        <dbReference type="EMBL" id="RRT71645.1"/>
    </source>
</evidence>
<dbReference type="EMBL" id="AMZH03003646">
    <property type="protein sequence ID" value="RRT71645.1"/>
    <property type="molecule type" value="Genomic_DNA"/>
</dbReference>
<organism evidence="2 3">
    <name type="scientific">Ensete ventricosum</name>
    <name type="common">Abyssinian banana</name>
    <name type="synonym">Musa ensete</name>
    <dbReference type="NCBI Taxonomy" id="4639"/>
    <lineage>
        <taxon>Eukaryota</taxon>
        <taxon>Viridiplantae</taxon>
        <taxon>Streptophyta</taxon>
        <taxon>Embryophyta</taxon>
        <taxon>Tracheophyta</taxon>
        <taxon>Spermatophyta</taxon>
        <taxon>Magnoliopsida</taxon>
        <taxon>Liliopsida</taxon>
        <taxon>Zingiberales</taxon>
        <taxon>Musaceae</taxon>
        <taxon>Ensete</taxon>
    </lineage>
</organism>